<keyword evidence="5 15" id="KW-0378">Hydrolase</keyword>
<keyword evidence="11" id="KW-0539">Nucleus</keyword>
<evidence type="ECO:0000313" key="17">
    <source>
        <dbReference type="EMBL" id="PBC30745.1"/>
    </source>
</evidence>
<keyword evidence="6 14" id="KW-0460">Magnesium</keyword>
<evidence type="ECO:0000256" key="10">
    <source>
        <dbReference type="ARBA" id="ARBA00023163"/>
    </source>
</evidence>
<evidence type="ECO:0000256" key="15">
    <source>
        <dbReference type="RuleBase" id="RU362036"/>
    </source>
</evidence>
<comment type="similarity">
    <text evidence="2 15">Belongs to the HAD-like hydrolase superfamily. EYA family.</text>
</comment>
<reference evidence="17 18" key="1">
    <citation type="submission" date="2014-07" db="EMBL/GenBank/DDBJ databases">
        <title>Genomic and transcriptomic analysis on Apis cerana provide comprehensive insights into honey bee biology.</title>
        <authorList>
            <person name="Diao Q."/>
            <person name="Sun L."/>
            <person name="Zheng H."/>
            <person name="Zheng H."/>
            <person name="Xu S."/>
            <person name="Wang S."/>
            <person name="Zeng Z."/>
            <person name="Hu F."/>
            <person name="Su S."/>
            <person name="Wu J."/>
        </authorList>
    </citation>
    <scope>NUCLEOTIDE SEQUENCE [LARGE SCALE GENOMIC DNA]</scope>
    <source>
        <tissue evidence="17">Pupae without intestine</tissue>
    </source>
</reference>
<evidence type="ECO:0000256" key="5">
    <source>
        <dbReference type="ARBA" id="ARBA00022801"/>
    </source>
</evidence>
<dbReference type="InterPro" id="IPR042577">
    <property type="entry name" value="EYA_dom_metazoan"/>
</dbReference>
<dbReference type="GO" id="GO:2001240">
    <property type="term" value="P:negative regulation of extrinsic apoptotic signaling pathway in absence of ligand"/>
    <property type="evidence" value="ECO:0007669"/>
    <property type="project" value="TreeGrafter"/>
</dbReference>
<keyword evidence="18" id="KW-1185">Reference proteome</keyword>
<feature type="region of interest" description="Disordered" evidence="16">
    <location>
        <begin position="102"/>
        <end position="138"/>
    </location>
</feature>
<evidence type="ECO:0000256" key="14">
    <source>
        <dbReference type="PIRSR" id="PIRSR628472-2"/>
    </source>
</evidence>
<dbReference type="PANTHER" id="PTHR10190">
    <property type="entry name" value="EYES ABSENT"/>
    <property type="match status" value="1"/>
</dbReference>
<evidence type="ECO:0000256" key="2">
    <source>
        <dbReference type="ARBA" id="ARBA00010501"/>
    </source>
</evidence>
<dbReference type="CDD" id="cd02601">
    <property type="entry name" value="HAD_Eya"/>
    <property type="match status" value="1"/>
</dbReference>
<dbReference type="InterPro" id="IPR006545">
    <property type="entry name" value="EYA_dom"/>
</dbReference>
<dbReference type="STRING" id="94128.A0A2A3EG64"/>
<comment type="cofactor">
    <cofactor evidence="14 15">
        <name>Mg(2+)</name>
        <dbReference type="ChEBI" id="CHEBI:18420"/>
    </cofactor>
    <text evidence="14 15">Binds 1 Mg(2+) ion per subunit.</text>
</comment>
<keyword evidence="3" id="KW-0217">Developmental protein</keyword>
<dbReference type="GO" id="GO:0045739">
    <property type="term" value="P:positive regulation of DNA repair"/>
    <property type="evidence" value="ECO:0007669"/>
    <property type="project" value="TreeGrafter"/>
</dbReference>
<evidence type="ECO:0000256" key="7">
    <source>
        <dbReference type="ARBA" id="ARBA00022912"/>
    </source>
</evidence>
<keyword evidence="8 15" id="KW-0805">Transcription regulation</keyword>
<dbReference type="SFLD" id="SFLDG01129">
    <property type="entry name" value="C1.5:_HAD__Beta-PGM__Phosphata"/>
    <property type="match status" value="1"/>
</dbReference>
<feature type="compositionally biased region" description="Low complexity" evidence="16">
    <location>
        <begin position="301"/>
        <end position="310"/>
    </location>
</feature>
<evidence type="ECO:0000256" key="11">
    <source>
        <dbReference type="ARBA" id="ARBA00023242"/>
    </source>
</evidence>
<dbReference type="EMBL" id="KZ288254">
    <property type="protein sequence ID" value="PBC30745.1"/>
    <property type="molecule type" value="Genomic_DNA"/>
</dbReference>
<evidence type="ECO:0000256" key="3">
    <source>
        <dbReference type="ARBA" id="ARBA00022473"/>
    </source>
</evidence>
<feature type="region of interest" description="Disordered" evidence="16">
    <location>
        <begin position="1"/>
        <end position="22"/>
    </location>
</feature>
<dbReference type="InterPro" id="IPR028472">
    <property type="entry name" value="EYA"/>
</dbReference>
<comment type="catalytic activity">
    <reaction evidence="12 15">
        <text>O-phospho-L-tyrosyl-[protein] + H2O = L-tyrosyl-[protein] + phosphate</text>
        <dbReference type="Rhea" id="RHEA:10684"/>
        <dbReference type="Rhea" id="RHEA-COMP:10136"/>
        <dbReference type="Rhea" id="RHEA-COMP:20101"/>
        <dbReference type="ChEBI" id="CHEBI:15377"/>
        <dbReference type="ChEBI" id="CHEBI:43474"/>
        <dbReference type="ChEBI" id="CHEBI:46858"/>
        <dbReference type="ChEBI" id="CHEBI:61978"/>
        <dbReference type="EC" id="3.1.3.48"/>
    </reaction>
</comment>
<keyword evidence="4 14" id="KW-0479">Metal-binding</keyword>
<feature type="compositionally biased region" description="Polar residues" evidence="16">
    <location>
        <begin position="102"/>
        <end position="120"/>
    </location>
</feature>
<dbReference type="Gene3D" id="3.40.50.12350">
    <property type="match status" value="1"/>
</dbReference>
<keyword evidence="9" id="KW-0010">Activator</keyword>
<feature type="compositionally biased region" description="Basic and acidic residues" evidence="16">
    <location>
        <begin position="1"/>
        <end position="16"/>
    </location>
</feature>
<evidence type="ECO:0000313" key="18">
    <source>
        <dbReference type="Proteomes" id="UP000242457"/>
    </source>
</evidence>
<name>A0A2A3EG64_APICC</name>
<protein>
    <recommendedName>
        <fullName evidence="15">Eyes absent homolog</fullName>
        <ecNumber evidence="15">3.1.3.48</ecNumber>
    </recommendedName>
</protein>
<comment type="subcellular location">
    <subcellularLocation>
        <location evidence="1">Nucleus</location>
    </subcellularLocation>
</comment>
<dbReference type="GO" id="GO:0046872">
    <property type="term" value="F:metal ion binding"/>
    <property type="evidence" value="ECO:0007669"/>
    <property type="project" value="UniProtKB-KW"/>
</dbReference>
<dbReference type="InterPro" id="IPR038102">
    <property type="entry name" value="EYA_dom_sf"/>
</dbReference>
<dbReference type="OrthoDB" id="167668at2759"/>
<dbReference type="PANTHER" id="PTHR10190:SF16">
    <property type="entry name" value="DEVELOPMENTAL PROTEIN EYES ABSENT"/>
    <property type="match status" value="1"/>
</dbReference>
<dbReference type="EC" id="3.1.3.48" evidence="15"/>
<organism evidence="17 18">
    <name type="scientific">Apis cerana cerana</name>
    <name type="common">Oriental honeybee</name>
    <dbReference type="NCBI Taxonomy" id="94128"/>
    <lineage>
        <taxon>Eukaryota</taxon>
        <taxon>Metazoa</taxon>
        <taxon>Ecdysozoa</taxon>
        <taxon>Arthropoda</taxon>
        <taxon>Hexapoda</taxon>
        <taxon>Insecta</taxon>
        <taxon>Pterygota</taxon>
        <taxon>Neoptera</taxon>
        <taxon>Endopterygota</taxon>
        <taxon>Hymenoptera</taxon>
        <taxon>Apocrita</taxon>
        <taxon>Aculeata</taxon>
        <taxon>Apoidea</taxon>
        <taxon>Anthophila</taxon>
        <taxon>Apidae</taxon>
        <taxon>Apis</taxon>
    </lineage>
</organism>
<evidence type="ECO:0000256" key="8">
    <source>
        <dbReference type="ARBA" id="ARBA00023015"/>
    </source>
</evidence>
<evidence type="ECO:0000256" key="16">
    <source>
        <dbReference type="SAM" id="MobiDB-lite"/>
    </source>
</evidence>
<dbReference type="GO" id="GO:0030154">
    <property type="term" value="P:cell differentiation"/>
    <property type="evidence" value="ECO:0007669"/>
    <property type="project" value="TreeGrafter"/>
</dbReference>
<feature type="region of interest" description="Disordered" evidence="16">
    <location>
        <begin position="293"/>
        <end position="313"/>
    </location>
</feature>
<sequence>MEDKTERGDEQGRRMPNEPANHVTIGRGWQATFRMLRTPQAAAYRTPSRYASQGNNSVNCVCDIKNSSKKPQKTRIEWMQSDMLTEDNDPTKPAGVLDNAGNVSSSTEASVQHPRATNNETEVKNEVQDCPETDSVPSGELYIDENAEEKEQEYPDSMEKADYSSLYGANQYYNRHKLYAVSLYNSPPYGSTTAGKNTSSLQSSYLTSYTTPSSMTQYSSYATYNSGTTNFPNVAQNISPSSQKLDYSAYSSSLYGNDRVPLQYSGYYPMHGYHATPTSFNIGNLNFAGTTAKPCRRGRRQSGSGNSIGSADTTEAGPDRIFIWDLDETIVVFHSLLTGQFATKHRKDPALLAQVAYRMEEMIFNLADTHFFFNDVEDCDQVHIDDVSSDDNGQDLSSYNFANDGFQCASTNNGICLASGVRGGVDWMRKLAFRYRKIKEIYNNYRNNVGGLLGAAKQEQWLQLRSEIEVLTDNWLTSAVKCLSLINKRSDCINILVTTTQLVPALSKVLLFGIGGIFPIENIYSASKIGKESCFGRVVARFGRRCTYVVIGDDTDEETAARAHNFPFWRISSHSDTQSLYNALEMGFL</sequence>
<dbReference type="FunFam" id="3.40.50.12350:FF:000001">
    <property type="entry name" value="Eyes absent homolog"/>
    <property type="match status" value="1"/>
</dbReference>
<dbReference type="GO" id="GO:0004725">
    <property type="term" value="F:protein tyrosine phosphatase activity"/>
    <property type="evidence" value="ECO:0007669"/>
    <property type="project" value="UniProtKB-EC"/>
</dbReference>
<feature type="binding site" evidence="14">
    <location>
        <position position="327"/>
    </location>
    <ligand>
        <name>Mg(2+)</name>
        <dbReference type="ChEBI" id="CHEBI:18420"/>
    </ligand>
</feature>
<gene>
    <name evidence="17" type="ORF">APICC_06162</name>
</gene>
<evidence type="ECO:0000256" key="13">
    <source>
        <dbReference type="PIRSR" id="PIRSR628472-1"/>
    </source>
</evidence>
<keyword evidence="7 15" id="KW-0904">Protein phosphatase</keyword>
<dbReference type="SFLD" id="SFLDS00003">
    <property type="entry name" value="Haloacid_Dehalogenase"/>
    <property type="match status" value="1"/>
</dbReference>
<feature type="binding site" evidence="14">
    <location>
        <position position="325"/>
    </location>
    <ligand>
        <name>Mg(2+)</name>
        <dbReference type="ChEBI" id="CHEBI:18420"/>
    </ligand>
</feature>
<dbReference type="GO" id="GO:0005634">
    <property type="term" value="C:nucleus"/>
    <property type="evidence" value="ECO:0007669"/>
    <property type="project" value="UniProtKB-SubCell"/>
</dbReference>
<feature type="active site" description="Nucleophile" evidence="13">
    <location>
        <position position="325"/>
    </location>
</feature>
<feature type="active site" description="Proton donor" evidence="13">
    <location>
        <position position="327"/>
    </location>
</feature>
<proteinExistence type="inferred from homology"/>
<dbReference type="NCBIfam" id="TIGR01658">
    <property type="entry name" value="EYA-cons_domain"/>
    <property type="match status" value="1"/>
</dbReference>
<evidence type="ECO:0000256" key="4">
    <source>
        <dbReference type="ARBA" id="ARBA00022723"/>
    </source>
</evidence>
<accession>A0A2A3EG64</accession>
<evidence type="ECO:0000256" key="1">
    <source>
        <dbReference type="ARBA" id="ARBA00004123"/>
    </source>
</evidence>
<evidence type="ECO:0000256" key="9">
    <source>
        <dbReference type="ARBA" id="ARBA00023159"/>
    </source>
</evidence>
<dbReference type="Pfam" id="PF00702">
    <property type="entry name" value="Hydrolase"/>
    <property type="match status" value="1"/>
</dbReference>
<feature type="binding site" evidence="14">
    <location>
        <position position="553"/>
    </location>
    <ligand>
        <name>Mg(2+)</name>
        <dbReference type="ChEBI" id="CHEBI:18420"/>
    </ligand>
</feature>
<evidence type="ECO:0000256" key="12">
    <source>
        <dbReference type="ARBA" id="ARBA00051722"/>
    </source>
</evidence>
<dbReference type="AlphaFoldDB" id="A0A2A3EG64"/>
<dbReference type="Proteomes" id="UP000242457">
    <property type="component" value="Unassembled WGS sequence"/>
</dbReference>
<keyword evidence="10" id="KW-0804">Transcription</keyword>
<evidence type="ECO:0000256" key="6">
    <source>
        <dbReference type="ARBA" id="ARBA00022842"/>
    </source>
</evidence>